<proteinExistence type="predicted"/>
<organism evidence="1 2">
    <name type="scientific">Armillaria solidipes</name>
    <dbReference type="NCBI Taxonomy" id="1076256"/>
    <lineage>
        <taxon>Eukaryota</taxon>
        <taxon>Fungi</taxon>
        <taxon>Dikarya</taxon>
        <taxon>Basidiomycota</taxon>
        <taxon>Agaricomycotina</taxon>
        <taxon>Agaricomycetes</taxon>
        <taxon>Agaricomycetidae</taxon>
        <taxon>Agaricales</taxon>
        <taxon>Marasmiineae</taxon>
        <taxon>Physalacriaceae</taxon>
        <taxon>Armillaria</taxon>
    </lineage>
</organism>
<name>A0A2H3BST0_9AGAR</name>
<evidence type="ECO:0000313" key="1">
    <source>
        <dbReference type="EMBL" id="PBK73889.1"/>
    </source>
</evidence>
<dbReference type="EMBL" id="KZ293419">
    <property type="protein sequence ID" value="PBK73889.1"/>
    <property type="molecule type" value="Genomic_DNA"/>
</dbReference>
<dbReference type="Proteomes" id="UP000218334">
    <property type="component" value="Unassembled WGS sequence"/>
</dbReference>
<evidence type="ECO:0000313" key="2">
    <source>
        <dbReference type="Proteomes" id="UP000218334"/>
    </source>
</evidence>
<reference evidence="2" key="1">
    <citation type="journal article" date="2017" name="Nat. Ecol. Evol.">
        <title>Genome expansion and lineage-specific genetic innovations in the forest pathogenic fungi Armillaria.</title>
        <authorList>
            <person name="Sipos G."/>
            <person name="Prasanna A.N."/>
            <person name="Walter M.C."/>
            <person name="O'Connor E."/>
            <person name="Balint B."/>
            <person name="Krizsan K."/>
            <person name="Kiss B."/>
            <person name="Hess J."/>
            <person name="Varga T."/>
            <person name="Slot J."/>
            <person name="Riley R."/>
            <person name="Boka B."/>
            <person name="Rigling D."/>
            <person name="Barry K."/>
            <person name="Lee J."/>
            <person name="Mihaltcheva S."/>
            <person name="LaButti K."/>
            <person name="Lipzen A."/>
            <person name="Waldron R."/>
            <person name="Moloney N.M."/>
            <person name="Sperisen C."/>
            <person name="Kredics L."/>
            <person name="Vagvoelgyi C."/>
            <person name="Patrignani A."/>
            <person name="Fitzpatrick D."/>
            <person name="Nagy I."/>
            <person name="Doyle S."/>
            <person name="Anderson J.B."/>
            <person name="Grigoriev I.V."/>
            <person name="Gueldener U."/>
            <person name="Muensterkoetter M."/>
            <person name="Nagy L.G."/>
        </authorList>
    </citation>
    <scope>NUCLEOTIDE SEQUENCE [LARGE SCALE GENOMIC DNA]</scope>
    <source>
        <strain evidence="2">28-4</strain>
    </source>
</reference>
<dbReference type="AlphaFoldDB" id="A0A2H3BST0"/>
<gene>
    <name evidence="1" type="ORF">ARMSODRAFT_562840</name>
</gene>
<sequence>MESREQQFLGAGALVGGTEAFCSGIPHRSCDRRCIQRVLHSWRFFSAQLLSPIRGRSSAMRRTIKPGYNVREKGGQETPMAAFGYGRRFVY</sequence>
<keyword evidence="2" id="KW-1185">Reference proteome</keyword>
<accession>A0A2H3BST0</accession>
<protein>
    <submittedName>
        <fullName evidence="1">Uncharacterized protein</fullName>
    </submittedName>
</protein>